<keyword evidence="5 8" id="KW-0378">Hydrolase</keyword>
<evidence type="ECO:0000256" key="5">
    <source>
        <dbReference type="ARBA" id="ARBA00022801"/>
    </source>
</evidence>
<comment type="catalytic activity">
    <reaction evidence="7 8">
        <text>N-terminal L-glutaminyl-[protein] + H2O = N-terminal L-glutamyl-[protein] + NH4(+)</text>
        <dbReference type="Rhea" id="RHEA:50680"/>
        <dbReference type="Rhea" id="RHEA-COMP:12668"/>
        <dbReference type="Rhea" id="RHEA-COMP:12777"/>
        <dbReference type="ChEBI" id="CHEBI:15377"/>
        <dbReference type="ChEBI" id="CHEBI:28938"/>
        <dbReference type="ChEBI" id="CHEBI:64721"/>
        <dbReference type="ChEBI" id="CHEBI:64722"/>
        <dbReference type="EC" id="3.5.1.122"/>
    </reaction>
</comment>
<evidence type="ECO:0000256" key="6">
    <source>
        <dbReference type="ARBA" id="ARBA00029677"/>
    </source>
</evidence>
<dbReference type="EC" id="3.5.1.122" evidence="3 8"/>
<dbReference type="GO" id="GO:0005829">
    <property type="term" value="C:cytosol"/>
    <property type="evidence" value="ECO:0007669"/>
    <property type="project" value="TreeGrafter"/>
</dbReference>
<evidence type="ECO:0000256" key="2">
    <source>
        <dbReference type="ARBA" id="ARBA00011245"/>
    </source>
</evidence>
<comment type="subunit">
    <text evidence="2 8">Monomer.</text>
</comment>
<dbReference type="AlphaFoldDB" id="A0A0B6Y895"/>
<comment type="similarity">
    <text evidence="1 8">Belongs to the NTAQ1 family.</text>
</comment>
<evidence type="ECO:0000256" key="7">
    <source>
        <dbReference type="ARBA" id="ARBA00048768"/>
    </source>
</evidence>
<organism evidence="10">
    <name type="scientific">Arion vulgaris</name>
    <dbReference type="NCBI Taxonomy" id="1028688"/>
    <lineage>
        <taxon>Eukaryota</taxon>
        <taxon>Metazoa</taxon>
        <taxon>Spiralia</taxon>
        <taxon>Lophotrochozoa</taxon>
        <taxon>Mollusca</taxon>
        <taxon>Gastropoda</taxon>
        <taxon>Heterobranchia</taxon>
        <taxon>Euthyneura</taxon>
        <taxon>Panpulmonata</taxon>
        <taxon>Eupulmonata</taxon>
        <taxon>Stylommatophora</taxon>
        <taxon>Helicina</taxon>
        <taxon>Arionoidea</taxon>
        <taxon>Arionidae</taxon>
        <taxon>Arion</taxon>
    </lineage>
</organism>
<dbReference type="PANTHER" id="PTHR13035:SF0">
    <property type="entry name" value="PROTEIN N-TERMINAL GLUTAMINE AMIDOHYDROLASE"/>
    <property type="match status" value="1"/>
</dbReference>
<evidence type="ECO:0000256" key="3">
    <source>
        <dbReference type="ARBA" id="ARBA00012718"/>
    </source>
</evidence>
<name>A0A0B6Y895_9EUPU</name>
<dbReference type="EMBL" id="HACG01005504">
    <property type="protein sequence ID" value="CEK52369.1"/>
    <property type="molecule type" value="Transcribed_RNA"/>
</dbReference>
<comment type="function">
    <text evidence="8">Mediates the side-chain deamidation of N-terminal glutamine residues to glutamate, an important step in N-end rule pathway of protein degradation. Conversion of the resulting N-terminal glutamine to glutamate renders the protein susceptible to arginylation, polyubiquitination and degradation as specified by the N-end rule. Does not act on substrates with internal or C-terminal glutamine and does not act on non-glutamine residues in any position.</text>
</comment>
<protein>
    <recommendedName>
        <fullName evidence="4 8">Protein N-terminal glutamine amidohydrolase</fullName>
        <ecNumber evidence="3 8">3.5.1.122</ecNumber>
    </recommendedName>
    <alternativeName>
        <fullName evidence="6 8">Protein NH2-terminal glutamine deamidase</fullName>
    </alternativeName>
</protein>
<feature type="domain" description="Protein N-terminal glutamine amidohydrolase alpha beta roll" evidence="9">
    <location>
        <begin position="15"/>
        <end position="193"/>
    </location>
</feature>
<sequence>MLVPEVIHKRDHCTYTACYCEENVWKLCSVVQDFCPASEYFKCFCVFISNDSRKIPLWHQKISLSSERPVIWDYHVIFLYRDCKGTLVYDLDTELGFPCTLKEYAAACIGDEKILREEYRRMFRVIPACEFLETFASDRSHMLNDRNEWMSPPPGYPPIKCQSSSNNIQEFISMDKRTWHGEVFNLHEFLHKFQVHPFTL</sequence>
<dbReference type="GO" id="GO:0005634">
    <property type="term" value="C:nucleus"/>
    <property type="evidence" value="ECO:0007669"/>
    <property type="project" value="TreeGrafter"/>
</dbReference>
<dbReference type="PANTHER" id="PTHR13035">
    <property type="entry name" value="PROTEIN N-TERMINAL GLUTAMINE AMIDOHYDROLASE"/>
    <property type="match status" value="1"/>
</dbReference>
<dbReference type="InterPro" id="IPR023128">
    <property type="entry name" value="Prot_N_Gln_amidohydro_ab_roll"/>
</dbReference>
<evidence type="ECO:0000256" key="4">
    <source>
        <dbReference type="ARBA" id="ARBA00021247"/>
    </source>
</evidence>
<dbReference type="GO" id="GO:0008418">
    <property type="term" value="F:protein-N-terminal asparagine amidohydrolase activity"/>
    <property type="evidence" value="ECO:0007669"/>
    <property type="project" value="UniProtKB-UniRule"/>
</dbReference>
<evidence type="ECO:0000313" key="10">
    <source>
        <dbReference type="EMBL" id="CEK52369.1"/>
    </source>
</evidence>
<gene>
    <name evidence="10" type="primary">ORF16504</name>
</gene>
<dbReference type="InterPro" id="IPR039733">
    <property type="entry name" value="NTAQ1"/>
</dbReference>
<dbReference type="Gene3D" id="3.10.620.10">
    <property type="entry name" value="Protein N-terminal glutamine amidohydrolase, alpha beta roll"/>
    <property type="match status" value="1"/>
</dbReference>
<accession>A0A0B6Y895</accession>
<reference evidence="10" key="1">
    <citation type="submission" date="2014-12" db="EMBL/GenBank/DDBJ databases">
        <title>Insight into the proteome of Arion vulgaris.</title>
        <authorList>
            <person name="Aradska J."/>
            <person name="Bulat T."/>
            <person name="Smidak R."/>
            <person name="Sarate P."/>
            <person name="Gangsoo J."/>
            <person name="Sialana F."/>
            <person name="Bilban M."/>
            <person name="Lubec G."/>
        </authorList>
    </citation>
    <scope>NUCLEOTIDE SEQUENCE</scope>
    <source>
        <tissue evidence="10">Skin</tissue>
    </source>
</reference>
<evidence type="ECO:0000256" key="1">
    <source>
        <dbReference type="ARBA" id="ARBA00008985"/>
    </source>
</evidence>
<dbReference type="InterPro" id="IPR037132">
    <property type="entry name" value="N_Gln_amidohydro_ab_roll_sf"/>
</dbReference>
<proteinExistence type="inferred from homology"/>
<dbReference type="Pfam" id="PF09764">
    <property type="entry name" value="Nt_Gln_amidase"/>
    <property type="match status" value="1"/>
</dbReference>
<evidence type="ECO:0000256" key="8">
    <source>
        <dbReference type="RuleBase" id="RU367082"/>
    </source>
</evidence>
<dbReference type="GO" id="GO:0070773">
    <property type="term" value="F:protein-N-terminal glutamine amidohydrolase activity"/>
    <property type="evidence" value="ECO:0007669"/>
    <property type="project" value="UniProtKB-UniRule"/>
</dbReference>
<evidence type="ECO:0000259" key="9">
    <source>
        <dbReference type="Pfam" id="PF09764"/>
    </source>
</evidence>